<dbReference type="RefSeq" id="WP_043077658.1">
    <property type="nucleotide sequence ID" value="NZ_CP011530.1"/>
</dbReference>
<dbReference type="OrthoDB" id="9884666at2"/>
<evidence type="ECO:0000313" key="5">
    <source>
        <dbReference type="Proteomes" id="UP000037962"/>
    </source>
</evidence>
<dbReference type="Proteomes" id="UP000037843">
    <property type="component" value="Unassembled WGS sequence"/>
</dbReference>
<accession>A0A7V8LL87</accession>
<reference evidence="4 5" key="1">
    <citation type="submission" date="2015-09" db="EMBL/GenBank/DDBJ databases">
        <title>Genome Sequences of Mycobacterium immunogenum Isolates, Recuperated from a Chloraminated Drinking Water Distribution System Simulator Subjected to Episodes of Nitrification.</title>
        <authorList>
            <person name="Gomez-Alvarez V."/>
            <person name="Revetta R.P."/>
        </authorList>
    </citation>
    <scope>NUCLEOTIDE SEQUENCE [LARGE SCALE GENOMIC DNA]</scope>
    <source>
        <strain evidence="2 4">H008</strain>
        <strain evidence="3 5">H076</strain>
    </source>
</reference>
<evidence type="ECO:0000313" key="2">
    <source>
        <dbReference type="EMBL" id="KPG05761.1"/>
    </source>
</evidence>
<dbReference type="KEGG" id="miz:BAB75_20195"/>
<protein>
    <submittedName>
        <fullName evidence="2">Uncharacterized protein</fullName>
    </submittedName>
</protein>
<dbReference type="Proteomes" id="UP000037962">
    <property type="component" value="Unassembled WGS sequence"/>
</dbReference>
<keyword evidence="5" id="KW-1185">Reference proteome</keyword>
<evidence type="ECO:0000256" key="1">
    <source>
        <dbReference type="SAM" id="MobiDB-lite"/>
    </source>
</evidence>
<evidence type="ECO:0000313" key="3">
    <source>
        <dbReference type="EMBL" id="KPG27308.1"/>
    </source>
</evidence>
<dbReference type="EMBL" id="LJFO01000014">
    <property type="protein sequence ID" value="KPG05761.1"/>
    <property type="molecule type" value="Genomic_DNA"/>
</dbReference>
<dbReference type="GeneID" id="45766182"/>
<comment type="caution">
    <text evidence="2">The sequence shown here is derived from an EMBL/GenBank/DDBJ whole genome shotgun (WGS) entry which is preliminary data.</text>
</comment>
<proteinExistence type="predicted"/>
<evidence type="ECO:0000313" key="4">
    <source>
        <dbReference type="Proteomes" id="UP000037843"/>
    </source>
</evidence>
<sequence>MAPPEQPREPHKFDYNSLPEADRKRLEAQARTTLHMEPEAGQTMAKLMLDAKHQIDQAIQKATSCDVHEGFNPKLSTGSDVTQHYGRESKLVLAELIAASEGCKHMADQFLAMEYAYLNSEANNTTKFGKWQGPDGKDTTWIEV</sequence>
<dbReference type="EMBL" id="LJFS01000040">
    <property type="protein sequence ID" value="KPG27308.1"/>
    <property type="molecule type" value="Genomic_DNA"/>
</dbReference>
<feature type="region of interest" description="Disordered" evidence="1">
    <location>
        <begin position="1"/>
        <end position="24"/>
    </location>
</feature>
<dbReference type="AlphaFoldDB" id="A0A7V8LL87"/>
<name>A0A7V8LL87_9MYCO</name>
<gene>
    <name evidence="2" type="ORF">AN908_21955</name>
    <name evidence="3" type="ORF">AN912_23625</name>
</gene>
<organism evidence="2 4">
    <name type="scientific">Mycobacteroides immunogenum</name>
    <dbReference type="NCBI Taxonomy" id="83262"/>
    <lineage>
        <taxon>Bacteria</taxon>
        <taxon>Bacillati</taxon>
        <taxon>Actinomycetota</taxon>
        <taxon>Actinomycetes</taxon>
        <taxon>Mycobacteriales</taxon>
        <taxon>Mycobacteriaceae</taxon>
        <taxon>Mycobacteroides</taxon>
    </lineage>
</organism>